<reference evidence="2" key="1">
    <citation type="submission" date="2016-08" db="EMBL/GenBank/DDBJ databases">
        <authorList>
            <person name="Tokovenko B."/>
            <person name="Kalinowski J."/>
        </authorList>
    </citation>
    <scope>NUCLEOTIDE SEQUENCE [LARGE SCALE GENOMIC DNA]</scope>
    <source>
        <strain evidence="2">UTMC102</strain>
    </source>
</reference>
<dbReference type="Proteomes" id="UP000189004">
    <property type="component" value="Unassembled WGS sequence"/>
</dbReference>
<keyword evidence="2" id="KW-1185">Reference proteome</keyword>
<dbReference type="OrthoDB" id="3430160at2"/>
<sequence length="84" mass="8772">MSAHELPRFLAEVGPEAADSLAATAGVEKVAPRRILCSAVGLLNLRRPGGTVFFARGGAVLTRPGQRVVTFSELRAGDLPGECL</sequence>
<protein>
    <submittedName>
        <fullName evidence="1">Uncharacterized protein</fullName>
    </submittedName>
</protein>
<dbReference type="RefSeq" id="WP_077689533.1">
    <property type="nucleotide sequence ID" value="NZ_MCOK01000001.1"/>
</dbReference>
<name>A0A1V3BXK5_9ACTN</name>
<organism evidence="1 2">
    <name type="scientific">Nocardiopsis sinuspersici</name>
    <dbReference type="NCBI Taxonomy" id="501010"/>
    <lineage>
        <taxon>Bacteria</taxon>
        <taxon>Bacillati</taxon>
        <taxon>Actinomycetota</taxon>
        <taxon>Actinomycetes</taxon>
        <taxon>Streptosporangiales</taxon>
        <taxon>Nocardiopsidaceae</taxon>
        <taxon>Nocardiopsis</taxon>
    </lineage>
</organism>
<proteinExistence type="predicted"/>
<dbReference type="AlphaFoldDB" id="A0A1V3BXK5"/>
<evidence type="ECO:0000313" key="1">
    <source>
        <dbReference type="EMBL" id="OOC53178.1"/>
    </source>
</evidence>
<dbReference type="EMBL" id="MCOK01000001">
    <property type="protein sequence ID" value="OOC53178.1"/>
    <property type="molecule type" value="Genomic_DNA"/>
</dbReference>
<accession>A0A1V3BXK5</accession>
<evidence type="ECO:0000313" key="2">
    <source>
        <dbReference type="Proteomes" id="UP000189004"/>
    </source>
</evidence>
<gene>
    <name evidence="1" type="ORF">NOSIN_04535</name>
</gene>
<dbReference type="STRING" id="501010.NOSIN_04535"/>
<comment type="caution">
    <text evidence="1">The sequence shown here is derived from an EMBL/GenBank/DDBJ whole genome shotgun (WGS) entry which is preliminary data.</text>
</comment>